<dbReference type="Proteomes" id="UP001172101">
    <property type="component" value="Unassembled WGS sequence"/>
</dbReference>
<dbReference type="InterPro" id="IPR029063">
    <property type="entry name" value="SAM-dependent_MTases_sf"/>
</dbReference>
<comment type="caution">
    <text evidence="7">The sequence shown here is derived from an EMBL/GenBank/DDBJ whole genome shotgun (WGS) entry which is preliminary data.</text>
</comment>
<organism evidence="7 8">
    <name type="scientific">Lasiosphaeria miniovina</name>
    <dbReference type="NCBI Taxonomy" id="1954250"/>
    <lineage>
        <taxon>Eukaryota</taxon>
        <taxon>Fungi</taxon>
        <taxon>Dikarya</taxon>
        <taxon>Ascomycota</taxon>
        <taxon>Pezizomycotina</taxon>
        <taxon>Sordariomycetes</taxon>
        <taxon>Sordariomycetidae</taxon>
        <taxon>Sordariales</taxon>
        <taxon>Lasiosphaeriaceae</taxon>
        <taxon>Lasiosphaeria</taxon>
    </lineage>
</organism>
<dbReference type="EMBL" id="JAUIRO010000007">
    <property type="protein sequence ID" value="KAK0707145.1"/>
    <property type="molecule type" value="Genomic_DNA"/>
</dbReference>
<dbReference type="SUPFAM" id="SSF53335">
    <property type="entry name" value="S-adenosyl-L-methionine-dependent methyltransferases"/>
    <property type="match status" value="1"/>
</dbReference>
<feature type="domain" description="O-methyltransferase C-terminal" evidence="5">
    <location>
        <begin position="221"/>
        <end position="360"/>
    </location>
</feature>
<dbReference type="InterPro" id="IPR036390">
    <property type="entry name" value="WH_DNA-bd_sf"/>
</dbReference>
<dbReference type="InterPro" id="IPR012967">
    <property type="entry name" value="COMT_dimerisation"/>
</dbReference>
<dbReference type="InterPro" id="IPR016461">
    <property type="entry name" value="COMT-like"/>
</dbReference>
<feature type="domain" description="O-methyltransferase dimerisation" evidence="6">
    <location>
        <begin position="59"/>
        <end position="120"/>
    </location>
</feature>
<evidence type="ECO:0000313" key="7">
    <source>
        <dbReference type="EMBL" id="KAK0707145.1"/>
    </source>
</evidence>
<dbReference type="PANTHER" id="PTHR43712">
    <property type="entry name" value="PUTATIVE (AFU_ORTHOLOGUE AFUA_4G14580)-RELATED"/>
    <property type="match status" value="1"/>
</dbReference>
<evidence type="ECO:0000259" key="6">
    <source>
        <dbReference type="Pfam" id="PF08100"/>
    </source>
</evidence>
<name>A0AA40A0X6_9PEZI</name>
<dbReference type="PANTHER" id="PTHR43712:SF1">
    <property type="entry name" value="HYPOTHETICAL O-METHYLTRANSFERASE (EUROFUNG)-RELATED"/>
    <property type="match status" value="1"/>
</dbReference>
<dbReference type="InterPro" id="IPR001077">
    <property type="entry name" value="COMT_C"/>
</dbReference>
<sequence>MVDAALDQIKALAATADESTRHSIMASLHKLAYSLELPDETVHRYGCLPLQTTIIEVGFNLGLFKLLVKSAGPLTVDEVAQKTGAEVLLAGRLLRYLASIGAVDEDSKRRYAANALTENLADKVAEPGIRHYLYTCVPQYLAIPEHLKKNGYKSPTDELHTVFQDAYKTDKHAYAWFGDNPANLAYFNDFMALRRESDLSWLSVYPVEAATEGWPAEAPVYVNIGGSIGHQCAQFKAVHPNVPGRVILQDLPHSIAQALPTPKVENMVHNFWNPQPVHGAKFYFMRGVLHNHPDLKVQTLLELTKAAMTADSVLLIDEMILPETGVNVDTTSMDLTMLAAFASGERTEAQWRRLIEAAGLKLIKTYVYNGGSYESVMDVRLP</sequence>
<dbReference type="GeneID" id="85326221"/>
<evidence type="ECO:0000256" key="3">
    <source>
        <dbReference type="ARBA" id="ARBA00022691"/>
    </source>
</evidence>
<dbReference type="PIRSF" id="PIRSF005739">
    <property type="entry name" value="O-mtase"/>
    <property type="match status" value="1"/>
</dbReference>
<evidence type="ECO:0000256" key="4">
    <source>
        <dbReference type="PIRSR" id="PIRSR005739-1"/>
    </source>
</evidence>
<dbReference type="PROSITE" id="PS51683">
    <property type="entry name" value="SAM_OMT_II"/>
    <property type="match status" value="1"/>
</dbReference>
<protein>
    <submittedName>
        <fullName evidence="7">S-adenosyl-L-methionine-dependent methyltransferase</fullName>
    </submittedName>
</protein>
<dbReference type="Gene3D" id="3.40.50.150">
    <property type="entry name" value="Vaccinia Virus protein VP39"/>
    <property type="match status" value="1"/>
</dbReference>
<dbReference type="GO" id="GO:0008171">
    <property type="term" value="F:O-methyltransferase activity"/>
    <property type="evidence" value="ECO:0007669"/>
    <property type="project" value="InterPro"/>
</dbReference>
<evidence type="ECO:0000259" key="5">
    <source>
        <dbReference type="Pfam" id="PF00891"/>
    </source>
</evidence>
<keyword evidence="1 7" id="KW-0489">Methyltransferase</keyword>
<reference evidence="7" key="1">
    <citation type="submission" date="2023-06" db="EMBL/GenBank/DDBJ databases">
        <title>Genome-scale phylogeny and comparative genomics of the fungal order Sordariales.</title>
        <authorList>
            <consortium name="Lawrence Berkeley National Laboratory"/>
            <person name="Hensen N."/>
            <person name="Bonometti L."/>
            <person name="Westerberg I."/>
            <person name="Brannstrom I.O."/>
            <person name="Guillou S."/>
            <person name="Cros-Aarteil S."/>
            <person name="Calhoun S."/>
            <person name="Haridas S."/>
            <person name="Kuo A."/>
            <person name="Mondo S."/>
            <person name="Pangilinan J."/>
            <person name="Riley R."/>
            <person name="LaButti K."/>
            <person name="Andreopoulos B."/>
            <person name="Lipzen A."/>
            <person name="Chen C."/>
            <person name="Yanf M."/>
            <person name="Daum C."/>
            <person name="Ng V."/>
            <person name="Clum A."/>
            <person name="Steindorff A."/>
            <person name="Ohm R."/>
            <person name="Martin F."/>
            <person name="Silar P."/>
            <person name="Natvig D."/>
            <person name="Lalanne C."/>
            <person name="Gautier V."/>
            <person name="Ament-velasquez S.L."/>
            <person name="Kruys A."/>
            <person name="Hutchinson M.I."/>
            <person name="Powell A.J."/>
            <person name="Barry K."/>
            <person name="Miller A.N."/>
            <person name="Grigoriev I.V."/>
            <person name="Debuchy R."/>
            <person name="Gladieux P."/>
            <person name="Thoren M.H."/>
            <person name="Johannesson H."/>
        </authorList>
    </citation>
    <scope>NUCLEOTIDE SEQUENCE</scope>
    <source>
        <strain evidence="7">SMH2392-1A</strain>
    </source>
</reference>
<keyword evidence="2" id="KW-0808">Transferase</keyword>
<evidence type="ECO:0000256" key="1">
    <source>
        <dbReference type="ARBA" id="ARBA00022603"/>
    </source>
</evidence>
<evidence type="ECO:0000256" key="2">
    <source>
        <dbReference type="ARBA" id="ARBA00022679"/>
    </source>
</evidence>
<dbReference type="Pfam" id="PF08100">
    <property type="entry name" value="Dimerisation"/>
    <property type="match status" value="1"/>
</dbReference>
<keyword evidence="3" id="KW-0949">S-adenosyl-L-methionine</keyword>
<feature type="active site" description="Proton acceptor" evidence="4">
    <location>
        <position position="290"/>
    </location>
</feature>
<proteinExistence type="predicted"/>
<dbReference type="GO" id="GO:0032259">
    <property type="term" value="P:methylation"/>
    <property type="evidence" value="ECO:0007669"/>
    <property type="project" value="UniProtKB-KW"/>
</dbReference>
<dbReference type="Gene3D" id="1.10.10.10">
    <property type="entry name" value="Winged helix-like DNA-binding domain superfamily/Winged helix DNA-binding domain"/>
    <property type="match status" value="1"/>
</dbReference>
<dbReference type="AlphaFoldDB" id="A0AA40A0X6"/>
<dbReference type="RefSeq" id="XP_060292239.1">
    <property type="nucleotide sequence ID" value="XM_060442951.1"/>
</dbReference>
<dbReference type="Pfam" id="PF00891">
    <property type="entry name" value="Methyltransf_2"/>
    <property type="match status" value="1"/>
</dbReference>
<keyword evidence="8" id="KW-1185">Reference proteome</keyword>
<accession>A0AA40A0X6</accession>
<dbReference type="SUPFAM" id="SSF46785">
    <property type="entry name" value="Winged helix' DNA-binding domain"/>
    <property type="match status" value="1"/>
</dbReference>
<dbReference type="GO" id="GO:0046983">
    <property type="term" value="F:protein dimerization activity"/>
    <property type="evidence" value="ECO:0007669"/>
    <property type="project" value="InterPro"/>
</dbReference>
<gene>
    <name evidence="7" type="ORF">B0T26DRAFT_729271</name>
</gene>
<dbReference type="InterPro" id="IPR036388">
    <property type="entry name" value="WH-like_DNA-bd_sf"/>
</dbReference>
<evidence type="ECO:0000313" key="8">
    <source>
        <dbReference type="Proteomes" id="UP001172101"/>
    </source>
</evidence>